<evidence type="ECO:0000313" key="1">
    <source>
        <dbReference type="EMBL" id="DAF60343.1"/>
    </source>
</evidence>
<reference evidence="1" key="1">
    <citation type="journal article" date="2021" name="Proc. Natl. Acad. Sci. U.S.A.">
        <title>A Catalog of Tens of Thousands of Viruses from Human Metagenomes Reveals Hidden Associations with Chronic Diseases.</title>
        <authorList>
            <person name="Tisza M.J."/>
            <person name="Buck C.B."/>
        </authorList>
    </citation>
    <scope>NUCLEOTIDE SEQUENCE</scope>
    <source>
        <strain evidence="1">CtwuP1</strain>
    </source>
</reference>
<name>A0A8S5TBH8_9CAUD</name>
<dbReference type="InterPro" id="IPR006448">
    <property type="entry name" value="Phage_term_ssu_P27"/>
</dbReference>
<accession>A0A8S5TBH8</accession>
<organism evidence="1">
    <name type="scientific">Siphoviridae sp. ctwuP1</name>
    <dbReference type="NCBI Taxonomy" id="2827972"/>
    <lineage>
        <taxon>Viruses</taxon>
        <taxon>Duplodnaviria</taxon>
        <taxon>Heunggongvirae</taxon>
        <taxon>Uroviricota</taxon>
        <taxon>Caudoviricetes</taxon>
    </lineage>
</organism>
<protein>
    <submittedName>
        <fullName evidence="1">Terminase small subunit</fullName>
    </submittedName>
</protein>
<sequence>MRIKKGDVRESLIEQLKEKGADVACFSDLIEDYMKLWSIKNKLVTDINKRGVVYEDVSSVGIPMKKNNPSVKEIVNVNRQMLSILEKLGISTEKCVASGDDDGDL</sequence>
<dbReference type="Gene3D" id="3.40.50.1000">
    <property type="entry name" value="HAD superfamily/HAD-like"/>
    <property type="match status" value="1"/>
</dbReference>
<dbReference type="EMBL" id="BK032787">
    <property type="protein sequence ID" value="DAF60343.1"/>
    <property type="molecule type" value="Genomic_DNA"/>
</dbReference>
<dbReference type="InterPro" id="IPR023214">
    <property type="entry name" value="HAD_sf"/>
</dbReference>
<proteinExistence type="predicted"/>
<dbReference type="Pfam" id="PF05119">
    <property type="entry name" value="Terminase_4"/>
    <property type="match status" value="1"/>
</dbReference>